<feature type="transmembrane region" description="Helical" evidence="2">
    <location>
        <begin position="253"/>
        <end position="275"/>
    </location>
</feature>
<evidence type="ECO:0000313" key="5">
    <source>
        <dbReference type="Proteomes" id="UP001501803"/>
    </source>
</evidence>
<evidence type="ECO:0000259" key="3">
    <source>
        <dbReference type="Pfam" id="PF26366"/>
    </source>
</evidence>
<evidence type="ECO:0000256" key="1">
    <source>
        <dbReference type="SAM" id="MobiDB-lite"/>
    </source>
</evidence>
<keyword evidence="5" id="KW-1185">Reference proteome</keyword>
<keyword evidence="2" id="KW-0472">Membrane</keyword>
<feature type="domain" description="DUF8094" evidence="3">
    <location>
        <begin position="306"/>
        <end position="592"/>
    </location>
</feature>
<proteinExistence type="predicted"/>
<dbReference type="Proteomes" id="UP001501803">
    <property type="component" value="Unassembled WGS sequence"/>
</dbReference>
<sequence length="602" mass="62094">MRFVFAIVAFVLAAVMIVLGIAQRTVFLEPAFTSLSATVPDDARYVVVDSKALTAHDGSQTVTVSGSGPIFVAYGRSADVQAWVGDARFAAVTLKKGADTLSARVEKAADAGATSAPEATPAVGLPTNPAGSDLWLEEFTGKGSLTTTINVPEDISMIVASDGTAPAPTKISVSWPTNNATPWAGPLIVGGALLALIGLVLYLWALLHLRRSRGPRRNLPRGPRMPKLPRAPRPKMIKASEITGQRRSIARSLGAVVPVVLVSGLVLTGCSPDFWPAPAPSSSSVSATPTPDATLTPDAAADVPPPAVTVPQLEQIVRHISQVATEADANLDVDAIATRFTGPALEQRLANYAIRAKIADFAAAISIPDSEFELTLPQQSAGWPRTVMTVVKVKTDPSVAPTALVLTQDSARANYLVDYAVQLEPGAPVPEVAPATIGAPIIKPDIKLLVLPPDQIAAAYSDILSNGEASSFYSLFEADGDSFRAQIAQDQQAKKSGLPTTASIEFGAAPGPGPAIALGTIDSGGIVAINVNETETVKPVDAGATVSPSGASAALSGVTATAKGIQSTYGDQLLFHVPAAGSNEKIVLLGFAQGLISSAELP</sequence>
<feature type="compositionally biased region" description="Low complexity" evidence="1">
    <location>
        <begin position="280"/>
        <end position="302"/>
    </location>
</feature>
<comment type="caution">
    <text evidence="4">The sequence shown here is derived from an EMBL/GenBank/DDBJ whole genome shotgun (WGS) entry which is preliminary data.</text>
</comment>
<organism evidence="4 5">
    <name type="scientific">Leifsonia kafniensis</name>
    <dbReference type="NCBI Taxonomy" id="475957"/>
    <lineage>
        <taxon>Bacteria</taxon>
        <taxon>Bacillati</taxon>
        <taxon>Actinomycetota</taxon>
        <taxon>Actinomycetes</taxon>
        <taxon>Micrococcales</taxon>
        <taxon>Microbacteriaceae</taxon>
        <taxon>Leifsonia</taxon>
    </lineage>
</organism>
<dbReference type="RefSeq" id="WP_345063079.1">
    <property type="nucleotide sequence ID" value="NZ_BAABCN010000002.1"/>
</dbReference>
<gene>
    <name evidence="4" type="ORF">GCM10022381_10750</name>
</gene>
<protein>
    <recommendedName>
        <fullName evidence="3">DUF8094 domain-containing protein</fullName>
    </recommendedName>
</protein>
<accession>A0ABP7K8C8</accession>
<keyword evidence="2" id="KW-1133">Transmembrane helix</keyword>
<keyword evidence="2" id="KW-0812">Transmembrane</keyword>
<name>A0ABP7K8C8_9MICO</name>
<reference evidence="5" key="1">
    <citation type="journal article" date="2019" name="Int. J. Syst. Evol. Microbiol.">
        <title>The Global Catalogue of Microorganisms (GCM) 10K type strain sequencing project: providing services to taxonomists for standard genome sequencing and annotation.</title>
        <authorList>
            <consortium name="The Broad Institute Genomics Platform"/>
            <consortium name="The Broad Institute Genome Sequencing Center for Infectious Disease"/>
            <person name="Wu L."/>
            <person name="Ma J."/>
        </authorList>
    </citation>
    <scope>NUCLEOTIDE SEQUENCE [LARGE SCALE GENOMIC DNA]</scope>
    <source>
        <strain evidence="5">JCM 17021</strain>
    </source>
</reference>
<feature type="region of interest" description="Disordered" evidence="1">
    <location>
        <begin position="278"/>
        <end position="306"/>
    </location>
</feature>
<dbReference type="EMBL" id="BAABCN010000002">
    <property type="protein sequence ID" value="GAA3869283.1"/>
    <property type="molecule type" value="Genomic_DNA"/>
</dbReference>
<feature type="transmembrane region" description="Helical" evidence="2">
    <location>
        <begin position="183"/>
        <end position="207"/>
    </location>
</feature>
<evidence type="ECO:0000256" key="2">
    <source>
        <dbReference type="SAM" id="Phobius"/>
    </source>
</evidence>
<dbReference type="Pfam" id="PF26366">
    <property type="entry name" value="DUF8094"/>
    <property type="match status" value="1"/>
</dbReference>
<dbReference type="InterPro" id="IPR058407">
    <property type="entry name" value="DUF8094"/>
</dbReference>
<evidence type="ECO:0000313" key="4">
    <source>
        <dbReference type="EMBL" id="GAA3869283.1"/>
    </source>
</evidence>